<name>A0A285CRM4_9RHOB</name>
<dbReference type="InterPro" id="IPR011322">
    <property type="entry name" value="N-reg_PII-like_a/b"/>
</dbReference>
<reference evidence="3" key="1">
    <citation type="submission" date="2017-08" db="EMBL/GenBank/DDBJ databases">
        <authorList>
            <person name="Varghese N."/>
            <person name="Submissions S."/>
        </authorList>
    </citation>
    <scope>NUCLEOTIDE SEQUENCE [LARGE SCALE GENOMIC DNA]</scope>
    <source>
        <strain evidence="3">JA234</strain>
    </source>
</reference>
<dbReference type="EMBL" id="OAOQ01000005">
    <property type="protein sequence ID" value="SNX70192.1"/>
    <property type="molecule type" value="Genomic_DNA"/>
</dbReference>
<dbReference type="InterPro" id="IPR015867">
    <property type="entry name" value="N-reg_PII/ATP_PRibTrfase_C"/>
</dbReference>
<evidence type="ECO:0000313" key="3">
    <source>
        <dbReference type="Proteomes" id="UP000219467"/>
    </source>
</evidence>
<dbReference type="SUPFAM" id="SSF54913">
    <property type="entry name" value="GlnB-like"/>
    <property type="match status" value="1"/>
</dbReference>
<evidence type="ECO:0000313" key="2">
    <source>
        <dbReference type="EMBL" id="SNX70192.1"/>
    </source>
</evidence>
<evidence type="ECO:0000256" key="1">
    <source>
        <dbReference type="ARBA" id="ARBA00010169"/>
    </source>
</evidence>
<comment type="similarity">
    <text evidence="1">Belongs to the CutA family.</text>
</comment>
<accession>A0A285CRM4</accession>
<dbReference type="Proteomes" id="UP000219467">
    <property type="component" value="Unassembled WGS sequence"/>
</dbReference>
<organism evidence="2 3">
    <name type="scientific">Cereibacter ovatus</name>
    <dbReference type="NCBI Taxonomy" id="439529"/>
    <lineage>
        <taxon>Bacteria</taxon>
        <taxon>Pseudomonadati</taxon>
        <taxon>Pseudomonadota</taxon>
        <taxon>Alphaproteobacteria</taxon>
        <taxon>Rhodobacterales</taxon>
        <taxon>Paracoccaceae</taxon>
        <taxon>Cereibacter</taxon>
    </lineage>
</organism>
<dbReference type="Pfam" id="PF03091">
    <property type="entry name" value="CutA1"/>
    <property type="match status" value="1"/>
</dbReference>
<protein>
    <submittedName>
        <fullName evidence="2">Uncharacterized protein involved in tolerance to divalent cations</fullName>
    </submittedName>
</protein>
<dbReference type="Gene3D" id="3.30.70.120">
    <property type="match status" value="1"/>
</dbReference>
<dbReference type="PANTHER" id="PTHR23419">
    <property type="entry name" value="DIVALENT CATION TOLERANCE CUTA-RELATED"/>
    <property type="match status" value="1"/>
</dbReference>
<keyword evidence="3" id="KW-1185">Reference proteome</keyword>
<dbReference type="InterPro" id="IPR004323">
    <property type="entry name" value="Ion_tolerance_CutA"/>
</dbReference>
<proteinExistence type="inferred from homology"/>
<dbReference type="GO" id="GO:0010038">
    <property type="term" value="P:response to metal ion"/>
    <property type="evidence" value="ECO:0007669"/>
    <property type="project" value="InterPro"/>
</dbReference>
<dbReference type="AlphaFoldDB" id="A0A285CRM4"/>
<gene>
    <name evidence="2" type="ORF">SAMN05878503_105101</name>
</gene>
<dbReference type="PANTHER" id="PTHR23419:SF8">
    <property type="entry name" value="FI09726P"/>
    <property type="match status" value="1"/>
</dbReference>
<dbReference type="GO" id="GO:0005507">
    <property type="term" value="F:copper ion binding"/>
    <property type="evidence" value="ECO:0007669"/>
    <property type="project" value="TreeGrafter"/>
</dbReference>
<dbReference type="RefSeq" id="WP_176504517.1">
    <property type="nucleotide sequence ID" value="NZ_OAOQ01000005.1"/>
</dbReference>
<sequence>MIGVQTTVATEAQARAMARAALAQNLCACAQLERIDSLYRWKGDLCEDNEIRLLFKTVETRRPALEALIRAHHPYELPAIWSVRLDNVSPPYADWIAAQTAD</sequence>